<dbReference type="Pfam" id="PF00069">
    <property type="entry name" value="Pkinase"/>
    <property type="match status" value="1"/>
</dbReference>
<dbReference type="GO" id="GO:0005524">
    <property type="term" value="F:ATP binding"/>
    <property type="evidence" value="ECO:0007669"/>
    <property type="project" value="UniProtKB-UniRule"/>
</dbReference>
<dbReference type="SMART" id="SM00220">
    <property type="entry name" value="S_TKc"/>
    <property type="match status" value="1"/>
</dbReference>
<dbReference type="PANTHER" id="PTHR24346:SF77">
    <property type="entry name" value="SERINE THREONINE PROTEIN KINASE"/>
    <property type="match status" value="1"/>
</dbReference>
<dbReference type="SUPFAM" id="SSF56112">
    <property type="entry name" value="Protein kinase-like (PK-like)"/>
    <property type="match status" value="1"/>
</dbReference>
<accession>A0A0L0T2N2</accession>
<dbReference type="OrthoDB" id="68483at2759"/>
<dbReference type="InterPro" id="IPR008271">
    <property type="entry name" value="Ser/Thr_kinase_AS"/>
</dbReference>
<keyword evidence="6" id="KW-0418">Kinase</keyword>
<protein>
    <submittedName>
        <fullName evidence="6">CAMKK/CAMKK-META protein kinase</fullName>
    </submittedName>
</protein>
<dbReference type="PANTHER" id="PTHR24346">
    <property type="entry name" value="MAP/MICROTUBULE AFFINITY-REGULATING KINASE"/>
    <property type="match status" value="1"/>
</dbReference>
<keyword evidence="2 3" id="KW-0067">ATP-binding</keyword>
<evidence type="ECO:0000256" key="3">
    <source>
        <dbReference type="PROSITE-ProRule" id="PRU10141"/>
    </source>
</evidence>
<dbReference type="Proteomes" id="UP000054350">
    <property type="component" value="Unassembled WGS sequence"/>
</dbReference>
<dbReference type="Gene3D" id="1.10.510.10">
    <property type="entry name" value="Transferase(Phosphotransferase) domain 1"/>
    <property type="match status" value="2"/>
</dbReference>
<dbReference type="VEuPathDB" id="FungiDB:AMAG_13499"/>
<evidence type="ECO:0000256" key="2">
    <source>
        <dbReference type="ARBA" id="ARBA00022840"/>
    </source>
</evidence>
<evidence type="ECO:0000313" key="6">
    <source>
        <dbReference type="EMBL" id="KNE68859.1"/>
    </source>
</evidence>
<keyword evidence="6" id="KW-0808">Transferase</keyword>
<evidence type="ECO:0000313" key="7">
    <source>
        <dbReference type="Proteomes" id="UP000054350"/>
    </source>
</evidence>
<feature type="compositionally biased region" description="Low complexity" evidence="4">
    <location>
        <begin position="588"/>
        <end position="610"/>
    </location>
</feature>
<dbReference type="PROSITE" id="PS50011">
    <property type="entry name" value="PROTEIN_KINASE_DOM"/>
    <property type="match status" value="1"/>
</dbReference>
<name>A0A0L0T2N2_ALLM3</name>
<keyword evidence="1 3" id="KW-0547">Nucleotide-binding</keyword>
<dbReference type="EMBL" id="GG745358">
    <property type="protein sequence ID" value="KNE68859.1"/>
    <property type="molecule type" value="Genomic_DNA"/>
</dbReference>
<feature type="region of interest" description="Disordered" evidence="4">
    <location>
        <begin position="701"/>
        <end position="766"/>
    </location>
</feature>
<organism evidence="6 7">
    <name type="scientific">Allomyces macrogynus (strain ATCC 38327)</name>
    <name type="common">Allomyces javanicus var. macrogynus</name>
    <dbReference type="NCBI Taxonomy" id="578462"/>
    <lineage>
        <taxon>Eukaryota</taxon>
        <taxon>Fungi</taxon>
        <taxon>Fungi incertae sedis</taxon>
        <taxon>Blastocladiomycota</taxon>
        <taxon>Blastocladiomycetes</taxon>
        <taxon>Blastocladiales</taxon>
        <taxon>Blastocladiaceae</taxon>
        <taxon>Allomyces</taxon>
    </lineage>
</organism>
<feature type="compositionally biased region" description="Polar residues" evidence="4">
    <location>
        <begin position="290"/>
        <end position="302"/>
    </location>
</feature>
<reference evidence="6 7" key="1">
    <citation type="submission" date="2009-11" db="EMBL/GenBank/DDBJ databases">
        <title>Annotation of Allomyces macrogynus ATCC 38327.</title>
        <authorList>
            <consortium name="The Broad Institute Genome Sequencing Platform"/>
            <person name="Russ C."/>
            <person name="Cuomo C."/>
            <person name="Burger G."/>
            <person name="Gray M.W."/>
            <person name="Holland P.W.H."/>
            <person name="King N."/>
            <person name="Lang F.B.F."/>
            <person name="Roger A.J."/>
            <person name="Ruiz-Trillo I."/>
            <person name="Young S.K."/>
            <person name="Zeng Q."/>
            <person name="Gargeya S."/>
            <person name="Fitzgerald M."/>
            <person name="Haas B."/>
            <person name="Abouelleil A."/>
            <person name="Alvarado L."/>
            <person name="Arachchi H.M."/>
            <person name="Berlin A."/>
            <person name="Chapman S.B."/>
            <person name="Gearin G."/>
            <person name="Goldberg J."/>
            <person name="Griggs A."/>
            <person name="Gujja S."/>
            <person name="Hansen M."/>
            <person name="Heiman D."/>
            <person name="Howarth C."/>
            <person name="Larimer J."/>
            <person name="Lui A."/>
            <person name="MacDonald P.J.P."/>
            <person name="McCowen C."/>
            <person name="Montmayeur A."/>
            <person name="Murphy C."/>
            <person name="Neiman D."/>
            <person name="Pearson M."/>
            <person name="Priest M."/>
            <person name="Roberts A."/>
            <person name="Saif S."/>
            <person name="Shea T."/>
            <person name="Sisk P."/>
            <person name="Stolte C."/>
            <person name="Sykes S."/>
            <person name="Wortman J."/>
            <person name="Nusbaum C."/>
            <person name="Birren B."/>
        </authorList>
    </citation>
    <scope>NUCLEOTIDE SEQUENCE [LARGE SCALE GENOMIC DNA]</scope>
    <source>
        <strain evidence="6 7">ATCC 38327</strain>
    </source>
</reference>
<feature type="region of interest" description="Disordered" evidence="4">
    <location>
        <begin position="519"/>
        <end position="613"/>
    </location>
</feature>
<feature type="compositionally biased region" description="Low complexity" evidence="4">
    <location>
        <begin position="557"/>
        <end position="581"/>
    </location>
</feature>
<dbReference type="Gene3D" id="3.30.200.20">
    <property type="entry name" value="Phosphorylase Kinase, domain 1"/>
    <property type="match status" value="1"/>
</dbReference>
<feature type="binding site" evidence="3">
    <location>
        <position position="233"/>
    </location>
    <ligand>
        <name>ATP</name>
        <dbReference type="ChEBI" id="CHEBI:30616"/>
    </ligand>
</feature>
<feature type="compositionally biased region" description="Pro residues" evidence="4">
    <location>
        <begin position="24"/>
        <end position="34"/>
    </location>
</feature>
<dbReference type="STRING" id="578462.A0A0L0T2N2"/>
<dbReference type="InterPro" id="IPR000719">
    <property type="entry name" value="Prot_kinase_dom"/>
</dbReference>
<feature type="compositionally biased region" description="Low complexity" evidence="4">
    <location>
        <begin position="701"/>
        <end position="712"/>
    </location>
</feature>
<proteinExistence type="predicted"/>
<dbReference type="CDD" id="cd14008">
    <property type="entry name" value="STKc_LKB1_CaMKK"/>
    <property type="match status" value="1"/>
</dbReference>
<gene>
    <name evidence="6" type="ORF">AMAG_13499</name>
</gene>
<dbReference type="GO" id="GO:0035556">
    <property type="term" value="P:intracellular signal transduction"/>
    <property type="evidence" value="ECO:0007669"/>
    <property type="project" value="TreeGrafter"/>
</dbReference>
<evidence type="ECO:0000256" key="1">
    <source>
        <dbReference type="ARBA" id="ARBA00022741"/>
    </source>
</evidence>
<dbReference type="GO" id="GO:0005737">
    <property type="term" value="C:cytoplasm"/>
    <property type="evidence" value="ECO:0007669"/>
    <property type="project" value="TreeGrafter"/>
</dbReference>
<feature type="compositionally biased region" description="Low complexity" evidence="4">
    <location>
        <begin position="747"/>
        <end position="761"/>
    </location>
</feature>
<feature type="region of interest" description="Disordered" evidence="4">
    <location>
        <begin position="1"/>
        <end position="85"/>
    </location>
</feature>
<dbReference type="PROSITE" id="PS00108">
    <property type="entry name" value="PROTEIN_KINASE_ST"/>
    <property type="match status" value="1"/>
</dbReference>
<feature type="region of interest" description="Disordered" evidence="4">
    <location>
        <begin position="868"/>
        <end position="925"/>
    </location>
</feature>
<evidence type="ECO:0000259" key="5">
    <source>
        <dbReference type="PROSITE" id="PS50011"/>
    </source>
</evidence>
<feature type="domain" description="Protein kinase" evidence="5">
    <location>
        <begin position="204"/>
        <end position="645"/>
    </location>
</feature>
<dbReference type="InterPro" id="IPR017441">
    <property type="entry name" value="Protein_kinase_ATP_BS"/>
</dbReference>
<dbReference type="GO" id="GO:0004674">
    <property type="term" value="F:protein serine/threonine kinase activity"/>
    <property type="evidence" value="ECO:0007669"/>
    <property type="project" value="TreeGrafter"/>
</dbReference>
<reference evidence="7" key="2">
    <citation type="submission" date="2009-11" db="EMBL/GenBank/DDBJ databases">
        <title>The Genome Sequence of Allomyces macrogynus strain ATCC 38327.</title>
        <authorList>
            <consortium name="The Broad Institute Genome Sequencing Platform"/>
            <person name="Russ C."/>
            <person name="Cuomo C."/>
            <person name="Shea T."/>
            <person name="Young S.K."/>
            <person name="Zeng Q."/>
            <person name="Koehrsen M."/>
            <person name="Haas B."/>
            <person name="Borodovsky M."/>
            <person name="Guigo R."/>
            <person name="Alvarado L."/>
            <person name="Berlin A."/>
            <person name="Borenstein D."/>
            <person name="Chen Z."/>
            <person name="Engels R."/>
            <person name="Freedman E."/>
            <person name="Gellesch M."/>
            <person name="Goldberg J."/>
            <person name="Griggs A."/>
            <person name="Gujja S."/>
            <person name="Heiman D."/>
            <person name="Hepburn T."/>
            <person name="Howarth C."/>
            <person name="Jen D."/>
            <person name="Larson L."/>
            <person name="Lewis B."/>
            <person name="Mehta T."/>
            <person name="Park D."/>
            <person name="Pearson M."/>
            <person name="Roberts A."/>
            <person name="Saif S."/>
            <person name="Shenoy N."/>
            <person name="Sisk P."/>
            <person name="Stolte C."/>
            <person name="Sykes S."/>
            <person name="Walk T."/>
            <person name="White J."/>
            <person name="Yandava C."/>
            <person name="Burger G."/>
            <person name="Gray M.W."/>
            <person name="Holland P.W.H."/>
            <person name="King N."/>
            <person name="Lang F.B.F."/>
            <person name="Roger A.J."/>
            <person name="Ruiz-Trillo I."/>
            <person name="Lander E."/>
            <person name="Nusbaum C."/>
        </authorList>
    </citation>
    <scope>NUCLEOTIDE SEQUENCE [LARGE SCALE GENOMIC DNA]</scope>
    <source>
        <strain evidence="7">ATCC 38327</strain>
    </source>
</reference>
<sequence length="925" mass="96795">MATSCNAPAAPDPTGSGPLQPRDPAVPPPDPAAVPPSNESIPAFHPVSSPTYTNGGAVISPTLTRDHRAEPRAPAAPPSTLDRSVSASWVPDAHLTGSPTISPTVRSYRGAAHDLLASAAHTASGMLSAALARVGLSPVPPRRPSTAPGLGSDVAITSPVESSVKARHVRRLSASRDLFTPVREGVVTEHQEDDEGTSTRINQYRLVRRLGKGAFGTVHMAVDERTKIEYAIKEFSKARLRKAQWAINARHRRMNRGGGRSISGRSPMPARGSPYMTRSTSRPVVEPRSGRTSPAVTTTETSCPGDDDILHREIAILRKLHHPNCVKLLEVLEVPDGDQIYMVFEMCHGGPILRVENEPFDPFPEDKARDYCQQILLGLEYLHEHHIVHRDLKPDNLLLAADGTVKIVDFSVSECFASTDDILSSAGSPAFLAPELCRVQSTPAVAVPESRPASGRAADIYSFGVTLYCMVFGRLPFHGESVLDLYRAIATSEPDYTPSRGASAVSLAPVRAIGDAGARSMDGIGTGPVQPASLPSCTSRSADAVGPPPVRDVGLVTSSPTTTSPRTISSSPTTTSPRAISGSPTTFSPRATSTTASLTTPGSPASAPTLTTPPSPDLLDLLHRMLAKDPAHRITLDQMRVHPWITDHDRQELPSKADNVAVVIRPEDLTHDEIEAAIAPINPLWTVVKFIANLKRRASMSASSASLARPASTMSLSGGGAGSRNGDTRSAGDGSAGAVTTDGTGTSPANPASPASPRQAPHVWRRRASSPGALMVPRPMLAFRAALNLDTSEMPVSPRGSRSSPQGLGLSAVPDEEDVKDSAVVAGDQGAGIVLPMGEPAVGDGISSNGSMANGHGSSALGLVERTGAPRYSPVPDKNCPPDGVPSPGTDGRGRGTESPMEVVGPDGLAGSGQRPDVRQGGAVL</sequence>
<evidence type="ECO:0000256" key="4">
    <source>
        <dbReference type="SAM" id="MobiDB-lite"/>
    </source>
</evidence>
<feature type="region of interest" description="Disordered" evidence="4">
    <location>
        <begin position="792"/>
        <end position="816"/>
    </location>
</feature>
<keyword evidence="7" id="KW-1185">Reference proteome</keyword>
<dbReference type="AlphaFoldDB" id="A0A0L0T2N2"/>
<dbReference type="InterPro" id="IPR011009">
    <property type="entry name" value="Kinase-like_dom_sf"/>
</dbReference>
<feature type="region of interest" description="Disordered" evidence="4">
    <location>
        <begin position="255"/>
        <end position="304"/>
    </location>
</feature>
<dbReference type="PROSITE" id="PS00107">
    <property type="entry name" value="PROTEIN_KINASE_ATP"/>
    <property type="match status" value="1"/>
</dbReference>
<dbReference type="eggNOG" id="KOG0585">
    <property type="taxonomic scope" value="Eukaryota"/>
</dbReference>